<reference evidence="1 2" key="1">
    <citation type="journal article" date="2006" name="Science">
        <title>The genome of black cottonwood, Populus trichocarpa (Torr. &amp; Gray).</title>
        <authorList>
            <person name="Tuskan G.A."/>
            <person name="Difazio S."/>
            <person name="Jansson S."/>
            <person name="Bohlmann J."/>
            <person name="Grigoriev I."/>
            <person name="Hellsten U."/>
            <person name="Putnam N."/>
            <person name="Ralph S."/>
            <person name="Rombauts S."/>
            <person name="Salamov A."/>
            <person name="Schein J."/>
            <person name="Sterck L."/>
            <person name="Aerts A."/>
            <person name="Bhalerao R.R."/>
            <person name="Bhalerao R.P."/>
            <person name="Blaudez D."/>
            <person name="Boerjan W."/>
            <person name="Brun A."/>
            <person name="Brunner A."/>
            <person name="Busov V."/>
            <person name="Campbell M."/>
            <person name="Carlson J."/>
            <person name="Chalot M."/>
            <person name="Chapman J."/>
            <person name="Chen G.L."/>
            <person name="Cooper D."/>
            <person name="Coutinho P.M."/>
            <person name="Couturier J."/>
            <person name="Covert S."/>
            <person name="Cronk Q."/>
            <person name="Cunningham R."/>
            <person name="Davis J."/>
            <person name="Degroeve S."/>
            <person name="Dejardin A."/>
            <person name="Depamphilis C."/>
            <person name="Detter J."/>
            <person name="Dirks B."/>
            <person name="Dubchak I."/>
            <person name="Duplessis S."/>
            <person name="Ehlting J."/>
            <person name="Ellis B."/>
            <person name="Gendler K."/>
            <person name="Goodstein D."/>
            <person name="Gribskov M."/>
            <person name="Grimwood J."/>
            <person name="Groover A."/>
            <person name="Gunter L."/>
            <person name="Hamberger B."/>
            <person name="Heinze B."/>
            <person name="Helariutta Y."/>
            <person name="Henrissat B."/>
            <person name="Holligan D."/>
            <person name="Holt R."/>
            <person name="Huang W."/>
            <person name="Islam-Faridi N."/>
            <person name="Jones S."/>
            <person name="Jones-Rhoades M."/>
            <person name="Jorgensen R."/>
            <person name="Joshi C."/>
            <person name="Kangasjarvi J."/>
            <person name="Karlsson J."/>
            <person name="Kelleher C."/>
            <person name="Kirkpatrick R."/>
            <person name="Kirst M."/>
            <person name="Kohler A."/>
            <person name="Kalluri U."/>
            <person name="Larimer F."/>
            <person name="Leebens-Mack J."/>
            <person name="Leple J.C."/>
            <person name="Locascio P."/>
            <person name="Lou Y."/>
            <person name="Lucas S."/>
            <person name="Martin F."/>
            <person name="Montanini B."/>
            <person name="Napoli C."/>
            <person name="Nelson D.R."/>
            <person name="Nelson C."/>
            <person name="Nieminen K."/>
            <person name="Nilsson O."/>
            <person name="Pereda V."/>
            <person name="Peter G."/>
            <person name="Philippe R."/>
            <person name="Pilate G."/>
            <person name="Poliakov A."/>
            <person name="Razumovskaya J."/>
            <person name="Richardson P."/>
            <person name="Rinaldi C."/>
            <person name="Ritland K."/>
            <person name="Rouze P."/>
            <person name="Ryaboy D."/>
            <person name="Schmutz J."/>
            <person name="Schrader J."/>
            <person name="Segerman B."/>
            <person name="Shin H."/>
            <person name="Siddiqui A."/>
            <person name="Sterky F."/>
            <person name="Terry A."/>
            <person name="Tsai C.J."/>
            <person name="Uberbacher E."/>
            <person name="Unneberg P."/>
            <person name="Vahala J."/>
            <person name="Wall K."/>
            <person name="Wessler S."/>
            <person name="Yang G."/>
            <person name="Yin T."/>
            <person name="Douglas C."/>
            <person name="Marra M."/>
            <person name="Sandberg G."/>
            <person name="Van de Peer Y."/>
            <person name="Rokhsar D."/>
        </authorList>
    </citation>
    <scope>NUCLEOTIDE SEQUENCE [LARGE SCALE GENOMIC DNA]</scope>
    <source>
        <strain evidence="2">cv. Nisqually</strain>
    </source>
</reference>
<protein>
    <submittedName>
        <fullName evidence="1">Uncharacterized protein</fullName>
    </submittedName>
</protein>
<dbReference type="InParanoid" id="A0A2K1Y5N5"/>
<dbReference type="STRING" id="3694.A0A2K1Y5N5"/>
<sequence>MGLLIHDPNKPLRGSWALIFGPVDSNLYFYLRVYDPTHDEWKALPKKSTMRCKCVGVTWQGKIHVVGYLLRKETVVKGVTAHIGPCSAEVYNSERDKWDLVVGMWQSDVPPNQVLALVINLFSSEMQ</sequence>
<keyword evidence="2" id="KW-1185">Reference proteome</keyword>
<dbReference type="SUPFAM" id="SSF117281">
    <property type="entry name" value="Kelch motif"/>
    <property type="match status" value="1"/>
</dbReference>
<dbReference type="PANTHER" id="PTHR47365">
    <property type="entry name" value="PLANT PROTEIN, PUTATIVE-RELATED"/>
    <property type="match status" value="1"/>
</dbReference>
<evidence type="ECO:0000313" key="1">
    <source>
        <dbReference type="EMBL" id="PNT08346.1"/>
    </source>
</evidence>
<gene>
    <name evidence="1" type="ORF">POPTR_013G144400</name>
</gene>
<organism evidence="1 2">
    <name type="scientific">Populus trichocarpa</name>
    <name type="common">Western balsam poplar</name>
    <name type="synonym">Populus balsamifera subsp. trichocarpa</name>
    <dbReference type="NCBI Taxonomy" id="3694"/>
    <lineage>
        <taxon>Eukaryota</taxon>
        <taxon>Viridiplantae</taxon>
        <taxon>Streptophyta</taxon>
        <taxon>Embryophyta</taxon>
        <taxon>Tracheophyta</taxon>
        <taxon>Spermatophyta</taxon>
        <taxon>Magnoliopsida</taxon>
        <taxon>eudicotyledons</taxon>
        <taxon>Gunneridae</taxon>
        <taxon>Pentapetalae</taxon>
        <taxon>rosids</taxon>
        <taxon>fabids</taxon>
        <taxon>Malpighiales</taxon>
        <taxon>Salicaceae</taxon>
        <taxon>Saliceae</taxon>
        <taxon>Populus</taxon>
    </lineage>
</organism>
<evidence type="ECO:0000313" key="2">
    <source>
        <dbReference type="Proteomes" id="UP000006729"/>
    </source>
</evidence>
<dbReference type="Gene3D" id="2.120.10.80">
    <property type="entry name" value="Kelch-type beta propeller"/>
    <property type="match status" value="1"/>
</dbReference>
<name>A0A2K1Y5N5_POPTR</name>
<dbReference type="PANTHER" id="PTHR47365:SF1">
    <property type="entry name" value="F-BOX_KELCH-REPEAT PROTEIN"/>
    <property type="match status" value="1"/>
</dbReference>
<dbReference type="Proteomes" id="UP000006729">
    <property type="component" value="Chromosome 13"/>
</dbReference>
<dbReference type="EMBL" id="CM009302">
    <property type="protein sequence ID" value="PNT08346.1"/>
    <property type="molecule type" value="Genomic_DNA"/>
</dbReference>
<dbReference type="AlphaFoldDB" id="A0A2K1Y5N5"/>
<accession>A0A2K1Y5N5</accession>
<dbReference type="InterPro" id="IPR015915">
    <property type="entry name" value="Kelch-typ_b-propeller"/>
</dbReference>
<proteinExistence type="predicted"/>